<organism evidence="2 3">
    <name type="scientific">Janthinobacterium lividum</name>
    <dbReference type="NCBI Taxonomy" id="29581"/>
    <lineage>
        <taxon>Bacteria</taxon>
        <taxon>Pseudomonadati</taxon>
        <taxon>Pseudomonadota</taxon>
        <taxon>Betaproteobacteria</taxon>
        <taxon>Burkholderiales</taxon>
        <taxon>Oxalobacteraceae</taxon>
        <taxon>Janthinobacterium</taxon>
    </lineage>
</organism>
<gene>
    <name evidence="2" type="ORF">RB624_13775</name>
</gene>
<accession>A0ABU0XUC7</accession>
<dbReference type="Proteomes" id="UP001237592">
    <property type="component" value="Unassembled WGS sequence"/>
</dbReference>
<feature type="chain" id="PRO_5046864447" description="Intracellular proteinase inhibitor BsuPI domain-containing protein" evidence="1">
    <location>
        <begin position="24"/>
        <end position="174"/>
    </location>
</feature>
<comment type="caution">
    <text evidence="2">The sequence shown here is derived from an EMBL/GenBank/DDBJ whole genome shotgun (WGS) entry which is preliminary data.</text>
</comment>
<name>A0ABU0XUC7_9BURK</name>
<evidence type="ECO:0000256" key="1">
    <source>
        <dbReference type="SAM" id="SignalP"/>
    </source>
</evidence>
<sequence>MFSLSQKKFVLLFLVLCFQSPFAQSDTLPKLSAVSTNACDKKNGALQMSVVLDKTIAAAHEPVGVTIMVANTGRDTLHLPSFMELESYWLRFEVLNEKNQRVRWLGPEMKIIETDDKVSLEKGYQWGRKFHDFERRYAVSKAGTYRIRAIYGISPEGRCPFGRVVSEVVSLRIR</sequence>
<protein>
    <recommendedName>
        <fullName evidence="4">Intracellular proteinase inhibitor BsuPI domain-containing protein</fullName>
    </recommendedName>
</protein>
<feature type="signal peptide" evidence="1">
    <location>
        <begin position="1"/>
        <end position="23"/>
    </location>
</feature>
<reference evidence="2 3" key="1">
    <citation type="submission" date="2023-08" db="EMBL/GenBank/DDBJ databases">
        <title>Draft genome sequence of Janthinobacterium lividum.</title>
        <authorList>
            <person name="Chun B.H."/>
            <person name="Lee Y."/>
        </authorList>
    </citation>
    <scope>NUCLEOTIDE SEQUENCE [LARGE SCALE GENOMIC DNA]</scope>
    <source>
        <strain evidence="2 3">AMJK</strain>
    </source>
</reference>
<keyword evidence="3" id="KW-1185">Reference proteome</keyword>
<evidence type="ECO:0008006" key="4">
    <source>
        <dbReference type="Google" id="ProtNLM"/>
    </source>
</evidence>
<evidence type="ECO:0000313" key="3">
    <source>
        <dbReference type="Proteomes" id="UP001237592"/>
    </source>
</evidence>
<dbReference type="RefSeq" id="WP_211548711.1">
    <property type="nucleotide sequence ID" value="NZ_JAGRZK010000004.1"/>
</dbReference>
<dbReference type="EMBL" id="JAVFKP010000003">
    <property type="protein sequence ID" value="MDQ4626958.1"/>
    <property type="molecule type" value="Genomic_DNA"/>
</dbReference>
<proteinExistence type="predicted"/>
<evidence type="ECO:0000313" key="2">
    <source>
        <dbReference type="EMBL" id="MDQ4626958.1"/>
    </source>
</evidence>
<keyword evidence="1" id="KW-0732">Signal</keyword>